<dbReference type="RefSeq" id="WP_263036438.1">
    <property type="nucleotide sequence ID" value="NZ_JAOTPL010000001.1"/>
</dbReference>
<dbReference type="InterPro" id="IPR023614">
    <property type="entry name" value="Porin_dom_sf"/>
</dbReference>
<dbReference type="EMBL" id="JAOTPL010000001">
    <property type="protein sequence ID" value="MCU7692950.1"/>
    <property type="molecule type" value="Genomic_DNA"/>
</dbReference>
<proteinExistence type="predicted"/>
<feature type="signal peptide" evidence="1">
    <location>
        <begin position="1"/>
        <end position="21"/>
    </location>
</feature>
<accession>A0AAE3IJ39</accession>
<reference evidence="2" key="1">
    <citation type="submission" date="2022-10" db="EMBL/GenBank/DDBJ databases">
        <authorList>
            <person name="Kim H.S."/>
            <person name="Kim J.-S."/>
            <person name="Suh M.K."/>
            <person name="Eom M.K."/>
            <person name="Lee J.-S."/>
        </authorList>
    </citation>
    <scope>NUCLEOTIDE SEQUENCE</scope>
    <source>
        <strain evidence="2">LIP-5</strain>
    </source>
</reference>
<keyword evidence="3" id="KW-1185">Reference proteome</keyword>
<dbReference type="Proteomes" id="UP001209317">
    <property type="component" value="Unassembled WGS sequence"/>
</dbReference>
<dbReference type="SUPFAM" id="SSF56935">
    <property type="entry name" value="Porins"/>
    <property type="match status" value="1"/>
</dbReference>
<evidence type="ECO:0000313" key="3">
    <source>
        <dbReference type="Proteomes" id="UP001209317"/>
    </source>
</evidence>
<feature type="chain" id="PRO_5042193163" evidence="1">
    <location>
        <begin position="22"/>
        <end position="378"/>
    </location>
</feature>
<comment type="caution">
    <text evidence="2">The sequence shown here is derived from an EMBL/GenBank/DDBJ whole genome shotgun (WGS) entry which is preliminary data.</text>
</comment>
<dbReference type="AlphaFoldDB" id="A0AAE3IJ39"/>
<dbReference type="Gene3D" id="2.40.160.10">
    <property type="entry name" value="Porin"/>
    <property type="match status" value="1"/>
</dbReference>
<organism evidence="2 3">
    <name type="scientific">Haoranjiania flava</name>
    <dbReference type="NCBI Taxonomy" id="1856322"/>
    <lineage>
        <taxon>Bacteria</taxon>
        <taxon>Pseudomonadati</taxon>
        <taxon>Bacteroidota</taxon>
        <taxon>Chitinophagia</taxon>
        <taxon>Chitinophagales</taxon>
        <taxon>Chitinophagaceae</taxon>
        <taxon>Haoranjiania</taxon>
    </lineage>
</organism>
<evidence type="ECO:0000313" key="2">
    <source>
        <dbReference type="EMBL" id="MCU7692950.1"/>
    </source>
</evidence>
<protein>
    <submittedName>
        <fullName evidence="2">OprO/OprP family phosphate-selective porin</fullName>
    </submittedName>
</protein>
<gene>
    <name evidence="2" type="ORF">OD355_00280</name>
</gene>
<sequence length="378" mass="43502">MKKIFLFIISGLLFTFFSVSAQTKSAADSSVNGTNSFKKNVTVNALIVGNYAVSLTDSVGINGIHSLKDSAINNGFNLRYVRVSGRFQITPRFDANVLVNLSEFKNDPQGKVLENAFMRYKLNDYVNLQFGQFRPFFGIEDLYGVEQHKSYYWSNQYNAFNRSNWMSFQLGAAFYGSLKPVNIPLKYYFTVYNGNGRNVELDNDNSKDFSMRLESEIIKGFTVGANFATTNFKRKNVGAYTFDLQTFHKLNNNWDLETESSYAYGYNLRDFMDAKVDVDKIKNYRMHGLYVLPLLRYNIHRTGWKGVELSCRYENLLENIDINPNPRTTVVPMVSFLFADNHAAKFSLVGIIDRYKHNMPGTNKYSQNQLLAQFQLRF</sequence>
<keyword evidence="1" id="KW-0732">Signal</keyword>
<evidence type="ECO:0000256" key="1">
    <source>
        <dbReference type="SAM" id="SignalP"/>
    </source>
</evidence>
<dbReference type="InterPro" id="IPR010870">
    <property type="entry name" value="Porin_O/P"/>
</dbReference>
<dbReference type="Pfam" id="PF07396">
    <property type="entry name" value="Porin_O_P"/>
    <property type="match status" value="1"/>
</dbReference>
<name>A0AAE3IJ39_9BACT</name>